<feature type="transmembrane region" description="Helical" evidence="1">
    <location>
        <begin position="121"/>
        <end position="141"/>
    </location>
</feature>
<accession>A0ABT3AAL6</accession>
<dbReference type="EMBL" id="JAOWKX010000007">
    <property type="protein sequence ID" value="MCV2885711.1"/>
    <property type="molecule type" value="Genomic_DNA"/>
</dbReference>
<evidence type="ECO:0008006" key="4">
    <source>
        <dbReference type="Google" id="ProtNLM"/>
    </source>
</evidence>
<organism evidence="2 3">
    <name type="scientific">Fluctibacter corallii</name>
    <dbReference type="NCBI Taxonomy" id="2984329"/>
    <lineage>
        <taxon>Bacteria</taxon>
        <taxon>Pseudomonadati</taxon>
        <taxon>Pseudomonadota</taxon>
        <taxon>Gammaproteobacteria</taxon>
        <taxon>Alteromonadales</taxon>
        <taxon>Alteromonadaceae</taxon>
        <taxon>Fluctibacter</taxon>
    </lineage>
</organism>
<gene>
    <name evidence="2" type="ORF">OE749_13515</name>
</gene>
<feature type="transmembrane region" description="Helical" evidence="1">
    <location>
        <begin position="147"/>
        <end position="166"/>
    </location>
</feature>
<proteinExistence type="predicted"/>
<feature type="transmembrane region" description="Helical" evidence="1">
    <location>
        <begin position="71"/>
        <end position="90"/>
    </location>
</feature>
<keyword evidence="1" id="KW-0812">Transmembrane</keyword>
<evidence type="ECO:0000313" key="2">
    <source>
        <dbReference type="EMBL" id="MCV2885711.1"/>
    </source>
</evidence>
<keyword evidence="1" id="KW-1133">Transmembrane helix</keyword>
<feature type="transmembrane region" description="Helical" evidence="1">
    <location>
        <begin position="24"/>
        <end position="45"/>
    </location>
</feature>
<evidence type="ECO:0000313" key="3">
    <source>
        <dbReference type="Proteomes" id="UP001652504"/>
    </source>
</evidence>
<sequence length="179" mass="20249">MKALETSVEQNSLNRHIRTLSKGARLLIASFAILVMITSAMGWFIEGRWWVSLFSGQFNALWEQQTVSQTWLWVSLLPLIGLCVFAYMQLDRFFRHTSRSEFFSHDAAYCLYRAAQGYTGMVAYSLLWPLLMLLVVTGQSANIELNIAPGQLVVAITFLIIAKLYALAASIDEENKAFI</sequence>
<comment type="caution">
    <text evidence="2">The sequence shown here is derived from an EMBL/GenBank/DDBJ whole genome shotgun (WGS) entry which is preliminary data.</text>
</comment>
<keyword evidence="1" id="KW-0472">Membrane</keyword>
<dbReference type="RefSeq" id="WP_263712999.1">
    <property type="nucleotide sequence ID" value="NZ_JAOWKX010000007.1"/>
</dbReference>
<evidence type="ECO:0000256" key="1">
    <source>
        <dbReference type="SAM" id="Phobius"/>
    </source>
</evidence>
<protein>
    <recommendedName>
        <fullName evidence="4">DUF2975 domain-containing protein</fullName>
    </recommendedName>
</protein>
<reference evidence="2 3" key="1">
    <citation type="submission" date="2022-10" db="EMBL/GenBank/DDBJ databases">
        <title>Aestuariibacter sp. AA17 isolated from Montipora capitata coral fragment.</title>
        <authorList>
            <person name="Emsley S.A."/>
            <person name="Pfannmuller K.M."/>
            <person name="Loughran R.M."/>
            <person name="Shlafstein M."/>
            <person name="Papke E."/>
            <person name="Saw J.H."/>
            <person name="Ushijima B."/>
            <person name="Videau P."/>
        </authorList>
    </citation>
    <scope>NUCLEOTIDE SEQUENCE [LARGE SCALE GENOMIC DNA]</scope>
    <source>
        <strain evidence="2 3">AA17</strain>
    </source>
</reference>
<keyword evidence="3" id="KW-1185">Reference proteome</keyword>
<name>A0ABT3AAL6_9ALTE</name>
<dbReference type="Proteomes" id="UP001652504">
    <property type="component" value="Unassembled WGS sequence"/>
</dbReference>